<accession>A0AA96G998</accession>
<keyword evidence="6" id="KW-1185">Reference proteome</keyword>
<sequence>MAFRKLPMIGSPYMTMMMLTRQKTRFLPYLVVLTSVLILILGSESGASQKLEDEQFGPQFRQALKPWTGDWDGMVNRNQIRVLVPFSKTFFFLDGGRQRGLTYDLMKIFAKQINEELKRKIVQVQLVFIPVNRDELIPDLLNGVGDIAAGGLTITPERKELIDFSDPVLTNVREIIVTGPSSPSLSSLHDLAGKAIHVRKSSSFYEHLVRLNASFRSAGKPEIKLIPEEENLEDEDLLEMVNAGLLPMLVMDSPKAEFWAQIFKNIRLHPDLAIHTGGEIAWAFRKNSPKLKKVVNRFVRNNKKGTLVGNMLFTRYLKNTTYVKHALAKQERKKFQSLMHVFEKTAKPYGFNWVLAMALGYQESMLDQKKRSSAGAIGVMQLLPSTARDPNVNIPNINKLEPNIHAGVKYLHFLHDRYFRDPNISQLNQWLFAIASYNAGPARIAKLRSEAPSMGLNPNKWFKNVEIVAAKHIGRETVQYVSNIYKYFIAYRLILEKEATKSALQH</sequence>
<dbReference type="CDD" id="cd13403">
    <property type="entry name" value="MLTF-like"/>
    <property type="match status" value="1"/>
</dbReference>
<dbReference type="Proteomes" id="UP001302719">
    <property type="component" value="Chromosome"/>
</dbReference>
<dbReference type="InterPro" id="IPR001638">
    <property type="entry name" value="Solute-binding_3/MltF_N"/>
</dbReference>
<evidence type="ECO:0000313" key="5">
    <source>
        <dbReference type="EMBL" id="WNM57518.1"/>
    </source>
</evidence>
<dbReference type="CDD" id="cd01009">
    <property type="entry name" value="PBP2_YfhD_N"/>
    <property type="match status" value="1"/>
</dbReference>
<dbReference type="Gene3D" id="1.10.530.10">
    <property type="match status" value="1"/>
</dbReference>
<dbReference type="Pfam" id="PF00497">
    <property type="entry name" value="SBP_bac_3"/>
    <property type="match status" value="1"/>
</dbReference>
<dbReference type="SUPFAM" id="SSF53955">
    <property type="entry name" value="Lysozyme-like"/>
    <property type="match status" value="1"/>
</dbReference>
<dbReference type="Pfam" id="PF01464">
    <property type="entry name" value="SLT"/>
    <property type="match status" value="1"/>
</dbReference>
<comment type="subcellular location">
    <subcellularLocation>
        <location evidence="1">Cell outer membrane</location>
        <topology evidence="1">Peripheral membrane protein</topology>
    </subcellularLocation>
</comment>
<dbReference type="SUPFAM" id="SSF53850">
    <property type="entry name" value="Periplasmic binding protein-like II"/>
    <property type="match status" value="1"/>
</dbReference>
<dbReference type="InterPro" id="IPR023346">
    <property type="entry name" value="Lysozyme-like_dom_sf"/>
</dbReference>
<dbReference type="SMART" id="SM00062">
    <property type="entry name" value="PBPb"/>
    <property type="match status" value="1"/>
</dbReference>
<organism evidence="5 6">
    <name type="scientific">Candidatus Nitrospira allomarina</name>
    <dbReference type="NCBI Taxonomy" id="3020900"/>
    <lineage>
        <taxon>Bacteria</taxon>
        <taxon>Pseudomonadati</taxon>
        <taxon>Nitrospirota</taxon>
        <taxon>Nitrospiria</taxon>
        <taxon>Nitrospirales</taxon>
        <taxon>Nitrospiraceae</taxon>
        <taxon>Nitrospira</taxon>
    </lineage>
</organism>
<evidence type="ECO:0000259" key="4">
    <source>
        <dbReference type="SMART" id="SM00062"/>
    </source>
</evidence>
<evidence type="ECO:0000256" key="2">
    <source>
        <dbReference type="ARBA" id="ARBA00022729"/>
    </source>
</evidence>
<proteinExistence type="predicted"/>
<gene>
    <name evidence="5" type="ORF">PP769_16335</name>
</gene>
<protein>
    <submittedName>
        <fullName evidence="5">Lytic transglycosylase F</fullName>
    </submittedName>
</protein>
<dbReference type="Gene3D" id="3.40.190.10">
    <property type="entry name" value="Periplasmic binding protein-like II"/>
    <property type="match status" value="2"/>
</dbReference>
<evidence type="ECO:0000256" key="3">
    <source>
        <dbReference type="ARBA" id="ARBA00023237"/>
    </source>
</evidence>
<dbReference type="PANTHER" id="PTHR35936">
    <property type="entry name" value="MEMBRANE-BOUND LYTIC MUREIN TRANSGLYCOSYLASE F"/>
    <property type="match status" value="1"/>
</dbReference>
<dbReference type="EMBL" id="CP116967">
    <property type="protein sequence ID" value="WNM57518.1"/>
    <property type="molecule type" value="Genomic_DNA"/>
</dbReference>
<keyword evidence="3" id="KW-0998">Cell outer membrane</keyword>
<keyword evidence="2" id="KW-0732">Signal</keyword>
<dbReference type="AlphaFoldDB" id="A0AA96G998"/>
<feature type="domain" description="Solute-binding protein family 3/N-terminal" evidence="4">
    <location>
        <begin position="79"/>
        <end position="320"/>
    </location>
</feature>
<name>A0AA96G998_9BACT</name>
<dbReference type="KEGG" id="nall:PP769_16335"/>
<evidence type="ECO:0000256" key="1">
    <source>
        <dbReference type="ARBA" id="ARBA00004339"/>
    </source>
</evidence>
<dbReference type="InterPro" id="IPR008258">
    <property type="entry name" value="Transglycosylase_SLT_dom_1"/>
</dbReference>
<dbReference type="GO" id="GO:0009279">
    <property type="term" value="C:cell outer membrane"/>
    <property type="evidence" value="ECO:0007669"/>
    <property type="project" value="UniProtKB-SubCell"/>
</dbReference>
<keyword evidence="3" id="KW-0472">Membrane</keyword>
<evidence type="ECO:0000313" key="6">
    <source>
        <dbReference type="Proteomes" id="UP001302719"/>
    </source>
</evidence>
<reference evidence="5 6" key="1">
    <citation type="submission" date="2023-01" db="EMBL/GenBank/DDBJ databases">
        <title>Cultivation and genomic characterization of new, ubiquitous marine nitrite-oxidizing bacteria from the Nitrospirales.</title>
        <authorList>
            <person name="Mueller A.J."/>
            <person name="Daebeler A."/>
            <person name="Herbold C.W."/>
            <person name="Kirkegaard R.H."/>
            <person name="Daims H."/>
        </authorList>
    </citation>
    <scope>NUCLEOTIDE SEQUENCE [LARGE SCALE GENOMIC DNA]</scope>
    <source>
        <strain evidence="5 6">VA</strain>
    </source>
</reference>
<dbReference type="RefSeq" id="WP_312642081.1">
    <property type="nucleotide sequence ID" value="NZ_CP116967.1"/>
</dbReference>